<keyword evidence="2" id="KW-1185">Reference proteome</keyword>
<protein>
    <recommendedName>
        <fullName evidence="3">C2H2-type domain-containing protein</fullName>
    </recommendedName>
</protein>
<evidence type="ECO:0000313" key="2">
    <source>
        <dbReference type="Proteomes" id="UP001177023"/>
    </source>
</evidence>
<dbReference type="SUPFAM" id="SSF57667">
    <property type="entry name" value="beta-beta-alpha zinc fingers"/>
    <property type="match status" value="1"/>
</dbReference>
<sequence>MRIAVEQQQQPQQPAPFVAVEEPRFCALCEVSFATPAQSRAHFASEDHETAMLTSGPRRWATGPGPSLSVNLGIAEPVNAAPRYPALETKNRSTAPLHRYK</sequence>
<gene>
    <name evidence="1" type="ORF">MSPICULIGERA_LOCUS11420</name>
</gene>
<comment type="caution">
    <text evidence="1">The sequence shown here is derived from an EMBL/GenBank/DDBJ whole genome shotgun (WGS) entry which is preliminary data.</text>
</comment>
<evidence type="ECO:0000313" key="1">
    <source>
        <dbReference type="EMBL" id="CAJ0573051.1"/>
    </source>
</evidence>
<organism evidence="1 2">
    <name type="scientific">Mesorhabditis spiculigera</name>
    <dbReference type="NCBI Taxonomy" id="96644"/>
    <lineage>
        <taxon>Eukaryota</taxon>
        <taxon>Metazoa</taxon>
        <taxon>Ecdysozoa</taxon>
        <taxon>Nematoda</taxon>
        <taxon>Chromadorea</taxon>
        <taxon>Rhabditida</taxon>
        <taxon>Rhabditina</taxon>
        <taxon>Rhabditomorpha</taxon>
        <taxon>Rhabditoidea</taxon>
        <taxon>Rhabditidae</taxon>
        <taxon>Mesorhabditinae</taxon>
        <taxon>Mesorhabditis</taxon>
    </lineage>
</organism>
<reference evidence="1" key="1">
    <citation type="submission" date="2023-06" db="EMBL/GenBank/DDBJ databases">
        <authorList>
            <person name="Delattre M."/>
        </authorList>
    </citation>
    <scope>NUCLEOTIDE SEQUENCE</scope>
    <source>
        <strain evidence="1">AF72</strain>
    </source>
</reference>
<proteinExistence type="predicted"/>
<dbReference type="EMBL" id="CATQJA010002612">
    <property type="protein sequence ID" value="CAJ0573051.1"/>
    <property type="molecule type" value="Genomic_DNA"/>
</dbReference>
<dbReference type="Proteomes" id="UP001177023">
    <property type="component" value="Unassembled WGS sequence"/>
</dbReference>
<dbReference type="AlphaFoldDB" id="A0AA36CRB8"/>
<accession>A0AA36CRB8</accession>
<name>A0AA36CRB8_9BILA</name>
<dbReference type="InterPro" id="IPR036236">
    <property type="entry name" value="Znf_C2H2_sf"/>
</dbReference>
<evidence type="ECO:0008006" key="3">
    <source>
        <dbReference type="Google" id="ProtNLM"/>
    </source>
</evidence>
<feature type="non-terminal residue" evidence="1">
    <location>
        <position position="1"/>
    </location>
</feature>